<dbReference type="AlphaFoldDB" id="A0A7C3V5V7"/>
<organism evidence="1">
    <name type="scientific">Desulfobacca acetoxidans</name>
    <dbReference type="NCBI Taxonomy" id="60893"/>
    <lineage>
        <taxon>Bacteria</taxon>
        <taxon>Pseudomonadati</taxon>
        <taxon>Thermodesulfobacteriota</taxon>
        <taxon>Desulfobaccia</taxon>
        <taxon>Desulfobaccales</taxon>
        <taxon>Desulfobaccaceae</taxon>
        <taxon>Desulfobacca</taxon>
    </lineage>
</organism>
<name>A0A7C3V5V7_9BACT</name>
<dbReference type="EMBL" id="DTMF01000236">
    <property type="protein sequence ID" value="HGF34635.1"/>
    <property type="molecule type" value="Genomic_DNA"/>
</dbReference>
<sequence>MNFPLLPLWLSLFFGVGLAAGVYAVSLWSKLSRLGDKIDSLRMNCAQHQRDNETRYLSRLEHEVEHQGLWEALHHHEHDFQGRVRRS</sequence>
<comment type="caution">
    <text evidence="1">The sequence shown here is derived from an EMBL/GenBank/DDBJ whole genome shotgun (WGS) entry which is preliminary data.</text>
</comment>
<accession>A0A7C3V5V7</accession>
<gene>
    <name evidence="1" type="ORF">ENW96_09650</name>
</gene>
<reference evidence="1" key="1">
    <citation type="journal article" date="2020" name="mSystems">
        <title>Genome- and Community-Level Interaction Insights into Carbon Utilization and Element Cycling Functions of Hydrothermarchaeota in Hydrothermal Sediment.</title>
        <authorList>
            <person name="Zhou Z."/>
            <person name="Liu Y."/>
            <person name="Xu W."/>
            <person name="Pan J."/>
            <person name="Luo Z.H."/>
            <person name="Li M."/>
        </authorList>
    </citation>
    <scope>NUCLEOTIDE SEQUENCE [LARGE SCALE GENOMIC DNA]</scope>
    <source>
        <strain evidence="1">SpSt-897</strain>
    </source>
</reference>
<evidence type="ECO:0000313" key="1">
    <source>
        <dbReference type="EMBL" id="HGF34635.1"/>
    </source>
</evidence>
<protein>
    <submittedName>
        <fullName evidence="1">Uncharacterized protein</fullName>
    </submittedName>
</protein>
<proteinExistence type="predicted"/>